<evidence type="ECO:0000256" key="1">
    <source>
        <dbReference type="ARBA" id="ARBA00004167"/>
    </source>
</evidence>
<feature type="domain" description="Penicillin-binding protein dimerisation" evidence="12">
    <location>
        <begin position="120"/>
        <end position="185"/>
    </location>
</feature>
<evidence type="ECO:0000313" key="13">
    <source>
        <dbReference type="EMBL" id="OGI72569.1"/>
    </source>
</evidence>
<keyword evidence="4 10" id="KW-0812">Transmembrane</keyword>
<evidence type="ECO:0000259" key="12">
    <source>
        <dbReference type="Pfam" id="PF03717"/>
    </source>
</evidence>
<keyword evidence="7 10" id="KW-1133">Transmembrane helix</keyword>
<dbReference type="Gene3D" id="3.90.1310.10">
    <property type="entry name" value="Penicillin-binding protein 2a (Domain 2)"/>
    <property type="match status" value="1"/>
</dbReference>
<dbReference type="GO" id="GO:0071555">
    <property type="term" value="P:cell wall organization"/>
    <property type="evidence" value="ECO:0007669"/>
    <property type="project" value="TreeGrafter"/>
</dbReference>
<keyword evidence="3" id="KW-1003">Cell membrane</keyword>
<keyword evidence="8 10" id="KW-0472">Membrane</keyword>
<evidence type="ECO:0008006" key="15">
    <source>
        <dbReference type="Google" id="ProtNLM"/>
    </source>
</evidence>
<dbReference type="SUPFAM" id="SSF56519">
    <property type="entry name" value="Penicillin binding protein dimerisation domain"/>
    <property type="match status" value="1"/>
</dbReference>
<proteinExistence type="predicted"/>
<evidence type="ECO:0000256" key="5">
    <source>
        <dbReference type="ARBA" id="ARBA00022960"/>
    </source>
</evidence>
<evidence type="ECO:0000256" key="2">
    <source>
        <dbReference type="ARBA" id="ARBA00004236"/>
    </source>
</evidence>
<reference evidence="13 14" key="1">
    <citation type="journal article" date="2016" name="Nat. Commun.">
        <title>Thousands of microbial genomes shed light on interconnected biogeochemical processes in an aquifer system.</title>
        <authorList>
            <person name="Anantharaman K."/>
            <person name="Brown C.T."/>
            <person name="Hug L.A."/>
            <person name="Sharon I."/>
            <person name="Castelle C.J."/>
            <person name="Probst A.J."/>
            <person name="Thomas B.C."/>
            <person name="Singh A."/>
            <person name="Wilkins M.J."/>
            <person name="Karaoz U."/>
            <person name="Brodie E.L."/>
            <person name="Williams K.H."/>
            <person name="Hubbard S.S."/>
            <person name="Banfield J.F."/>
        </authorList>
    </citation>
    <scope>NUCLEOTIDE SEQUENCE [LARGE SCALE GENOMIC DNA]</scope>
</reference>
<keyword evidence="6" id="KW-0573">Peptidoglycan synthesis</keyword>
<dbReference type="Proteomes" id="UP000179686">
    <property type="component" value="Unassembled WGS sequence"/>
</dbReference>
<comment type="caution">
    <text evidence="13">The sequence shown here is derived from an EMBL/GenBank/DDBJ whole genome shotgun (WGS) entry which is preliminary data.</text>
</comment>
<dbReference type="Pfam" id="PF03717">
    <property type="entry name" value="PBP_dimer"/>
    <property type="match status" value="1"/>
</dbReference>
<dbReference type="AlphaFoldDB" id="A0A1F6VSM4"/>
<feature type="transmembrane region" description="Helical" evidence="10">
    <location>
        <begin position="51"/>
        <end position="71"/>
    </location>
</feature>
<evidence type="ECO:0000256" key="4">
    <source>
        <dbReference type="ARBA" id="ARBA00022692"/>
    </source>
</evidence>
<dbReference type="GO" id="GO:0008658">
    <property type="term" value="F:penicillin binding"/>
    <property type="evidence" value="ECO:0007669"/>
    <property type="project" value="InterPro"/>
</dbReference>
<evidence type="ECO:0000256" key="8">
    <source>
        <dbReference type="ARBA" id="ARBA00023136"/>
    </source>
</evidence>
<organism evidence="13 14">
    <name type="scientific">Candidatus Nomurabacteria bacterium RIFCSPHIGHO2_02_FULL_38_15</name>
    <dbReference type="NCBI Taxonomy" id="1801752"/>
    <lineage>
        <taxon>Bacteria</taxon>
        <taxon>Candidatus Nomuraibacteriota</taxon>
    </lineage>
</organism>
<accession>A0A1F6VSM4</accession>
<evidence type="ECO:0000256" key="6">
    <source>
        <dbReference type="ARBA" id="ARBA00022984"/>
    </source>
</evidence>
<dbReference type="GO" id="GO:0005886">
    <property type="term" value="C:plasma membrane"/>
    <property type="evidence" value="ECO:0007669"/>
    <property type="project" value="TreeGrafter"/>
</dbReference>
<dbReference type="Pfam" id="PF00905">
    <property type="entry name" value="Transpeptidase"/>
    <property type="match status" value="1"/>
</dbReference>
<keyword evidence="5" id="KW-0133">Cell shape</keyword>
<sequence>MFRFFKKRKRRYLDITPDEILLDVRNLPAFNMQQFEGIIERPIPIKTFHSLLIIFFTVLIIFATRIFYIQIIRGGYYAQKSENISSETEPIFASRGNILDRNGEFLVVNDVNPDTTSPFPLRKYINQSGFGSLLGYVSYPKRDSSGNYWQSEFVGKDGIEKKYNARLSGKNGYRFFEADVKGQIKNDNVIEPAVPGEDLYLAVDANVQKSLYGGIQYLAEMSGYKGGSGVVMDIWTGELIAITSYPQYSSSIMSTGSDQDIIKAYISDSRKVFINRAVGGVYTPGSIIKPFLALGALNEGIISPSKNIYSSGQLVIPNPYVGEDTVFKDWKAHGYVDMRKALAVSSNVYFYQIGGGFESQKGLGIANIGKYTKMFGLDKKTGVDIDGERYGNVPSIEWKKKYFPNDPWRVGDTYHTAIGQYGFQVTPIAMARAVGGIASYGTLVTPHLLKDEVDPKLIKTEKIDFRPADYDVVHEGMRMVVTEGTGQVLNLPYVKIAAKSGTAQVGISKALVNSWIVGFFPYENPKYAFVIMMESGQANAVTSAASAMRHALETMYTSAPEYFK</sequence>
<gene>
    <name evidence="13" type="ORF">A3J61_01210</name>
</gene>
<dbReference type="InterPro" id="IPR005311">
    <property type="entry name" value="PBP_dimer"/>
</dbReference>
<evidence type="ECO:0000259" key="11">
    <source>
        <dbReference type="Pfam" id="PF00905"/>
    </source>
</evidence>
<evidence type="ECO:0000256" key="7">
    <source>
        <dbReference type="ARBA" id="ARBA00022989"/>
    </source>
</evidence>
<comment type="subcellular location">
    <subcellularLocation>
        <location evidence="2">Cell membrane</location>
    </subcellularLocation>
    <subcellularLocation>
        <location evidence="1">Membrane</location>
        <topology evidence="1">Single-pass membrane protein</topology>
    </subcellularLocation>
</comment>
<dbReference type="Gene3D" id="3.40.710.10">
    <property type="entry name" value="DD-peptidase/beta-lactamase superfamily"/>
    <property type="match status" value="1"/>
</dbReference>
<evidence type="ECO:0000256" key="9">
    <source>
        <dbReference type="ARBA" id="ARBA00023316"/>
    </source>
</evidence>
<protein>
    <recommendedName>
        <fullName evidence="15">Penicillin-binding protein 2</fullName>
    </recommendedName>
</protein>
<dbReference type="EMBL" id="MFUC01000004">
    <property type="protein sequence ID" value="OGI72569.1"/>
    <property type="molecule type" value="Genomic_DNA"/>
</dbReference>
<keyword evidence="9" id="KW-0961">Cell wall biogenesis/degradation</keyword>
<dbReference type="InterPro" id="IPR050515">
    <property type="entry name" value="Beta-lactam/transpept"/>
</dbReference>
<dbReference type="SUPFAM" id="SSF56601">
    <property type="entry name" value="beta-lactamase/transpeptidase-like"/>
    <property type="match status" value="1"/>
</dbReference>
<dbReference type="InterPro" id="IPR001460">
    <property type="entry name" value="PCN-bd_Tpept"/>
</dbReference>
<name>A0A1F6VSM4_9BACT</name>
<evidence type="ECO:0000313" key="14">
    <source>
        <dbReference type="Proteomes" id="UP000179686"/>
    </source>
</evidence>
<dbReference type="PANTHER" id="PTHR30627:SF2">
    <property type="entry name" value="PEPTIDOGLYCAN D,D-TRANSPEPTIDASE MRDA"/>
    <property type="match status" value="1"/>
</dbReference>
<dbReference type="STRING" id="1801752.A3J61_01210"/>
<feature type="domain" description="Penicillin-binding protein transpeptidase" evidence="11">
    <location>
        <begin position="227"/>
        <end position="549"/>
    </location>
</feature>
<evidence type="ECO:0000256" key="10">
    <source>
        <dbReference type="SAM" id="Phobius"/>
    </source>
</evidence>
<dbReference type="InterPro" id="IPR012338">
    <property type="entry name" value="Beta-lactam/transpept-like"/>
</dbReference>
<dbReference type="InterPro" id="IPR036138">
    <property type="entry name" value="PBP_dimer_sf"/>
</dbReference>
<dbReference type="PANTHER" id="PTHR30627">
    <property type="entry name" value="PEPTIDOGLYCAN D,D-TRANSPEPTIDASE"/>
    <property type="match status" value="1"/>
</dbReference>
<evidence type="ECO:0000256" key="3">
    <source>
        <dbReference type="ARBA" id="ARBA00022475"/>
    </source>
</evidence>